<dbReference type="SUPFAM" id="SSF52540">
    <property type="entry name" value="P-loop containing nucleoside triphosphate hydrolases"/>
    <property type="match status" value="1"/>
</dbReference>
<keyword evidence="11" id="KW-1185">Reference proteome</keyword>
<name>A0A5J5EKU2_9PEZI</name>
<evidence type="ECO:0000256" key="6">
    <source>
        <dbReference type="ARBA" id="ARBA00023242"/>
    </source>
</evidence>
<comment type="similarity">
    <text evidence="2">Belongs to the ORC5 family.</text>
</comment>
<evidence type="ECO:0000256" key="3">
    <source>
        <dbReference type="ARBA" id="ARBA00022705"/>
    </source>
</evidence>
<dbReference type="FunCoup" id="A0A5J5EKU2">
    <property type="interactions" value="890"/>
</dbReference>
<feature type="domain" description="ORC5 lid" evidence="9">
    <location>
        <begin position="224"/>
        <end position="283"/>
    </location>
</feature>
<dbReference type="InterPro" id="IPR027417">
    <property type="entry name" value="P-loop_NTPase"/>
</dbReference>
<feature type="domain" description="Orc1-like AAA ATPase" evidence="7">
    <location>
        <begin position="15"/>
        <end position="154"/>
    </location>
</feature>
<keyword evidence="6" id="KW-0539">Nucleus</keyword>
<proteinExistence type="inferred from homology"/>
<organism evidence="10 11">
    <name type="scientific">Sphaerosporella brunnea</name>
    <dbReference type="NCBI Taxonomy" id="1250544"/>
    <lineage>
        <taxon>Eukaryota</taxon>
        <taxon>Fungi</taxon>
        <taxon>Dikarya</taxon>
        <taxon>Ascomycota</taxon>
        <taxon>Pezizomycotina</taxon>
        <taxon>Pezizomycetes</taxon>
        <taxon>Pezizales</taxon>
        <taxon>Pyronemataceae</taxon>
        <taxon>Sphaerosporella</taxon>
    </lineage>
</organism>
<dbReference type="InterPro" id="IPR020796">
    <property type="entry name" value="ORC5"/>
</dbReference>
<dbReference type="GO" id="GO:0006270">
    <property type="term" value="P:DNA replication initiation"/>
    <property type="evidence" value="ECO:0007669"/>
    <property type="project" value="TreeGrafter"/>
</dbReference>
<evidence type="ECO:0000256" key="5">
    <source>
        <dbReference type="ARBA" id="ARBA00022840"/>
    </source>
</evidence>
<evidence type="ECO:0000313" key="11">
    <source>
        <dbReference type="Proteomes" id="UP000326924"/>
    </source>
</evidence>
<dbReference type="GO" id="GO:0003688">
    <property type="term" value="F:DNA replication origin binding"/>
    <property type="evidence" value="ECO:0007669"/>
    <property type="project" value="TreeGrafter"/>
</dbReference>
<evidence type="ECO:0000313" key="10">
    <source>
        <dbReference type="EMBL" id="KAA8895707.1"/>
    </source>
</evidence>
<gene>
    <name evidence="10" type="ORF">FN846DRAFT_968407</name>
</gene>
<comment type="caution">
    <text evidence="10">The sequence shown here is derived from an EMBL/GenBank/DDBJ whole genome shotgun (WGS) entry which is preliminary data.</text>
</comment>
<evidence type="ECO:0000259" key="8">
    <source>
        <dbReference type="Pfam" id="PF14630"/>
    </source>
</evidence>
<evidence type="ECO:0000259" key="7">
    <source>
        <dbReference type="Pfam" id="PF13191"/>
    </source>
</evidence>
<evidence type="ECO:0000256" key="4">
    <source>
        <dbReference type="ARBA" id="ARBA00022741"/>
    </source>
</evidence>
<keyword evidence="3" id="KW-0235">DNA replication</keyword>
<evidence type="ECO:0000256" key="2">
    <source>
        <dbReference type="ARBA" id="ARBA00006269"/>
    </source>
</evidence>
<protein>
    <submittedName>
        <fullName evidence="10">Origin recognition complex subunit 5 C-terminus-domain-containing protein</fullName>
    </submittedName>
</protein>
<reference evidence="10 11" key="1">
    <citation type="submission" date="2019-09" db="EMBL/GenBank/DDBJ databases">
        <title>Draft genome of the ectomycorrhizal ascomycete Sphaerosporella brunnea.</title>
        <authorList>
            <consortium name="DOE Joint Genome Institute"/>
            <person name="Benucci G.M."/>
            <person name="Marozzi G."/>
            <person name="Antonielli L."/>
            <person name="Sanchez S."/>
            <person name="Marco P."/>
            <person name="Wang X."/>
            <person name="Falini L.B."/>
            <person name="Barry K."/>
            <person name="Haridas S."/>
            <person name="Lipzen A."/>
            <person name="Labutti K."/>
            <person name="Grigoriev I.V."/>
            <person name="Murat C."/>
            <person name="Martin F."/>
            <person name="Albertini E."/>
            <person name="Donnini D."/>
            <person name="Bonito G."/>
        </authorList>
    </citation>
    <scope>NUCLEOTIDE SEQUENCE [LARGE SCALE GENOMIC DNA]</scope>
    <source>
        <strain evidence="10 11">Sb_GMNB300</strain>
    </source>
</reference>
<dbReference type="Gene3D" id="3.40.50.300">
    <property type="entry name" value="P-loop containing nucleotide triphosphate hydrolases"/>
    <property type="match status" value="1"/>
</dbReference>
<comment type="subcellular location">
    <subcellularLocation>
        <location evidence="1">Nucleus</location>
    </subcellularLocation>
</comment>
<dbReference type="GO" id="GO:0005664">
    <property type="term" value="C:nuclear origin of replication recognition complex"/>
    <property type="evidence" value="ECO:0007669"/>
    <property type="project" value="TreeGrafter"/>
</dbReference>
<dbReference type="InParanoid" id="A0A5J5EKU2"/>
<dbReference type="EMBL" id="VXIS01000248">
    <property type="protein sequence ID" value="KAA8895707.1"/>
    <property type="molecule type" value="Genomic_DNA"/>
</dbReference>
<dbReference type="OrthoDB" id="365981at2759"/>
<dbReference type="InterPro" id="IPR041664">
    <property type="entry name" value="AAA_16"/>
</dbReference>
<evidence type="ECO:0000259" key="9">
    <source>
        <dbReference type="Pfam" id="PF21639"/>
    </source>
</evidence>
<evidence type="ECO:0000256" key="1">
    <source>
        <dbReference type="ARBA" id="ARBA00004123"/>
    </source>
</evidence>
<dbReference type="Pfam" id="PF21639">
    <property type="entry name" value="ORC5_lid"/>
    <property type="match status" value="1"/>
</dbReference>
<keyword evidence="5" id="KW-0067">ATP-binding</keyword>
<sequence>MLPAGLLQSIDSRYPCRTTQLAHLSVLIGDDSSPSPSAFVVHGLEATGKTLILKSLLEDSNTSYSWLPCHECITARHLTERIAATVSSSLGASDSAPQRCENVSTLIVYLQNLLRASGRKHFLVLDRIDRQREPPPTLFASLRRMGEMIDTLTVIFMVSAPHPRFFSSAEIPHVHFPPYSKDESIEILCKNPLPIERIPTNKSDDEDDSDEEEIVDTKTAETLWRRYCTSVWDSLARGAARDIVRFRTVAEKNWEPFVRPVARGEYDPKNYSGLVIFQKVLFQRETALIDRVIPPTINERTTIVKSHDLPYYSKFLLCAAYLASYNPARLDFQLFTKGNDGKKRKRGGGQKRQASTRKIQRQLLGPQAFPIERLLAIFPVIVPETIQPSVDIQAQIATLTSLRLLVKATSLDPLDGSSKWKVNVGREYIRAIAFSINFDIEDYMTE</sequence>
<dbReference type="AlphaFoldDB" id="A0A5J5EKU2"/>
<accession>A0A5J5EKU2</accession>
<keyword evidence="4" id="KW-0547">Nucleotide-binding</keyword>
<dbReference type="InterPro" id="IPR048866">
    <property type="entry name" value="ORC5_lid"/>
</dbReference>
<dbReference type="PANTHER" id="PTHR12705:SF0">
    <property type="entry name" value="ORIGIN RECOGNITION COMPLEX SUBUNIT 5"/>
    <property type="match status" value="1"/>
</dbReference>
<dbReference type="PANTHER" id="PTHR12705">
    <property type="entry name" value="ORIGIN RECOGNITION COMPLEX SUBUNIT 5"/>
    <property type="match status" value="1"/>
</dbReference>
<dbReference type="Pfam" id="PF13191">
    <property type="entry name" value="AAA_16"/>
    <property type="match status" value="1"/>
</dbReference>
<feature type="domain" description="Origin recognition complex subunit 5 C-terminal" evidence="8">
    <location>
        <begin position="309"/>
        <end position="444"/>
    </location>
</feature>
<dbReference type="InterPro" id="IPR047088">
    <property type="entry name" value="ORC5_C"/>
</dbReference>
<dbReference type="Pfam" id="PF14630">
    <property type="entry name" value="ORC5_C"/>
    <property type="match status" value="1"/>
</dbReference>
<dbReference type="Proteomes" id="UP000326924">
    <property type="component" value="Unassembled WGS sequence"/>
</dbReference>